<evidence type="ECO:0000259" key="13">
    <source>
        <dbReference type="Pfam" id="PF00593"/>
    </source>
</evidence>
<dbReference type="Gene3D" id="2.40.170.20">
    <property type="entry name" value="TonB-dependent receptor, beta-barrel domain"/>
    <property type="match status" value="3"/>
</dbReference>
<gene>
    <name evidence="15" type="ORF">Y88_0900</name>
</gene>
<dbReference type="InterPro" id="IPR000531">
    <property type="entry name" value="Beta-barrel_TonB"/>
</dbReference>
<evidence type="ECO:0000256" key="3">
    <source>
        <dbReference type="ARBA" id="ARBA00022452"/>
    </source>
</evidence>
<dbReference type="eggNOG" id="COG4773">
    <property type="taxonomic scope" value="Bacteria"/>
</dbReference>
<keyword evidence="8 12" id="KW-0798">TonB box</keyword>
<dbReference type="GO" id="GO:0009279">
    <property type="term" value="C:cell outer membrane"/>
    <property type="evidence" value="ECO:0007669"/>
    <property type="project" value="UniProtKB-SubCell"/>
</dbReference>
<evidence type="ECO:0000259" key="14">
    <source>
        <dbReference type="Pfam" id="PF07715"/>
    </source>
</evidence>
<dbReference type="Pfam" id="PF07715">
    <property type="entry name" value="Plug"/>
    <property type="match status" value="1"/>
</dbReference>
<dbReference type="Proteomes" id="UP000004728">
    <property type="component" value="Unassembled WGS sequence"/>
</dbReference>
<evidence type="ECO:0000256" key="4">
    <source>
        <dbReference type="ARBA" id="ARBA00022496"/>
    </source>
</evidence>
<evidence type="ECO:0000313" key="16">
    <source>
        <dbReference type="Proteomes" id="UP000004728"/>
    </source>
</evidence>
<evidence type="ECO:0000313" key="15">
    <source>
        <dbReference type="EMBL" id="EGD58839.1"/>
    </source>
</evidence>
<dbReference type="InterPro" id="IPR036942">
    <property type="entry name" value="Beta-barrel_TonB_sf"/>
</dbReference>
<dbReference type="AlphaFoldDB" id="F1Z900"/>
<dbReference type="InterPro" id="IPR039426">
    <property type="entry name" value="TonB-dep_rcpt-like"/>
</dbReference>
<feature type="domain" description="TonB-dependent receptor-like beta-barrel" evidence="13">
    <location>
        <begin position="772"/>
        <end position="932"/>
    </location>
</feature>
<dbReference type="PROSITE" id="PS52016">
    <property type="entry name" value="TONB_DEPENDENT_REC_3"/>
    <property type="match status" value="1"/>
</dbReference>
<feature type="domain" description="TonB-dependent receptor plug" evidence="14">
    <location>
        <begin position="35"/>
        <end position="142"/>
    </location>
</feature>
<feature type="domain" description="TonB-dependent receptor-like beta-barrel" evidence="13">
    <location>
        <begin position="442"/>
        <end position="740"/>
    </location>
</feature>
<dbReference type="PANTHER" id="PTHR32552:SF81">
    <property type="entry name" value="TONB-DEPENDENT OUTER MEMBRANE RECEPTOR"/>
    <property type="match status" value="1"/>
</dbReference>
<keyword evidence="16" id="KW-1185">Reference proteome</keyword>
<keyword evidence="3 11" id="KW-1134">Transmembrane beta strand</keyword>
<dbReference type="STRING" id="983920.Y88_0900"/>
<dbReference type="OrthoDB" id="9760333at2"/>
<dbReference type="HOGENOM" id="CLU_008287_15_3_5"/>
<keyword evidence="9 11" id="KW-0472">Membrane</keyword>
<dbReference type="EMBL" id="AEWJ01000038">
    <property type="protein sequence ID" value="EGD58839.1"/>
    <property type="molecule type" value="Genomic_DNA"/>
</dbReference>
<keyword evidence="7" id="KW-0406">Ion transport</keyword>
<accession>F1Z900</accession>
<protein>
    <submittedName>
        <fullName evidence="15">TonB-dependent receptor</fullName>
    </submittedName>
</protein>
<comment type="similarity">
    <text evidence="11 12">Belongs to the TonB-dependent receptor family.</text>
</comment>
<evidence type="ECO:0000256" key="10">
    <source>
        <dbReference type="ARBA" id="ARBA00023237"/>
    </source>
</evidence>
<dbReference type="InParanoid" id="F1Z900"/>
<evidence type="ECO:0000256" key="8">
    <source>
        <dbReference type="ARBA" id="ARBA00023077"/>
    </source>
</evidence>
<evidence type="ECO:0000256" key="7">
    <source>
        <dbReference type="ARBA" id="ARBA00023065"/>
    </source>
</evidence>
<dbReference type="PANTHER" id="PTHR32552">
    <property type="entry name" value="FERRICHROME IRON RECEPTOR-RELATED"/>
    <property type="match status" value="1"/>
</dbReference>
<keyword evidence="4" id="KW-0410">Iron transport</keyword>
<organism evidence="15 16">
    <name type="scientific">Novosphingobium nitrogenifigens DSM 19370</name>
    <dbReference type="NCBI Taxonomy" id="983920"/>
    <lineage>
        <taxon>Bacteria</taxon>
        <taxon>Pseudomonadati</taxon>
        <taxon>Pseudomonadota</taxon>
        <taxon>Alphaproteobacteria</taxon>
        <taxon>Sphingomonadales</taxon>
        <taxon>Sphingomonadaceae</taxon>
        <taxon>Novosphingobium</taxon>
    </lineage>
</organism>
<dbReference type="Pfam" id="PF00593">
    <property type="entry name" value="TonB_dep_Rec_b-barrel"/>
    <property type="match status" value="2"/>
</dbReference>
<evidence type="ECO:0000256" key="2">
    <source>
        <dbReference type="ARBA" id="ARBA00022448"/>
    </source>
</evidence>
<name>F1Z900_9SPHN</name>
<dbReference type="RefSeq" id="WP_008066091.1">
    <property type="nucleotide sequence ID" value="NZ_AQWK01000001.1"/>
</dbReference>
<sequence length="970" mass="104258">MSHPVHAQSATPAGAPETTGVQEIIVTAQRQSQRLQEVPIAVSAFTAEGLERQQIKTASDLQLSLPSVTFTKTNFTSSSFTIRGIGDLCVGVSCDSATAIHLNDAPLFQTRLFEGEFYDLRQVEVLRGPQGTLYGRNATSGVINFRTALPNLNKIEASGDVEYGNYNSVKVKGMFNLPVTQNLGLRVAGFFTRRDGYTTNLYDGSKIDGRNMYGLRGSLRWEPSPTTTVDFMVQYFHENDSRMRIQKQLCQADPTGVLGCLNSRLDNSVSNANATLAGVLTSKELFAIKGLPTSLALGSVYGANLYSNAVNPSDPRQVYTAFTPKYYSNDVILQGTLKQDIGEKLSLRVEGNWERVTVDSMQDYNNALQSRALIQPALNTLAYLASGAAGAGLATYLSPVANALMPNGPTGAICTSLPEESGTGVFGGHSACSDTPLAFDRSRQTNVSWTAEAVLTSKFDGRFNFLLGGIYGRNKLNVNDYYVNTFGLDYFSGIAGTLSALGAGLSPAYLATPYYDNNSNYLMLKTFGIFGEAYYKATNNLKFTVGLRYNDDRKTLSARTTVFSWLTPFGSTNAYSSPYFGSFDADAGRTGNQANQVRDGHYRALTGRGVIDWQITPNNLLYFSYSRGYKSGGINPPLSNVFSVPESFRPEFVNAFEIGSKNTFGHGQLQLNLTGFFYDYKDLQLSRIVARTSVNDNVSAHIYGVEAEAIVRPVRPLTLNVSFSYLHTEVSSDTYLANPRDFGGGRSDAVIIKDLTNASNCAVVPGTSGNAAGANAFVNTVNDMINAGSFAGSGVNGGAGLQHTTAFPSGSGIASTGAYSVCAVLQGVAAASGTSFDANGITVLTDGVKVNVRGNQLPGAPTFKVAAGVQYEFLSGKYTITPRVDFALTGDSTGSVFNGAVNEIPSYIQVNAQVQLDGPDKKWYLRAFVQNLTNNNSITGLYVGDQSSGNYTNIFTLDPRRYGIAAGFKF</sequence>
<reference evidence="15 16" key="1">
    <citation type="journal article" date="2012" name="J. Bacteriol.">
        <title>Draft Genome Sequence of Novosphingobium nitrogenifigens Y88T.</title>
        <authorList>
            <person name="Strabala T.J."/>
            <person name="Macdonald L."/>
            <person name="Liu V."/>
            <person name="Smit A.M."/>
        </authorList>
    </citation>
    <scope>NUCLEOTIDE SEQUENCE [LARGE SCALE GENOMIC DNA]</scope>
    <source>
        <strain evidence="15 16">DSM 19370</strain>
    </source>
</reference>
<evidence type="ECO:0000256" key="9">
    <source>
        <dbReference type="ARBA" id="ARBA00023136"/>
    </source>
</evidence>
<evidence type="ECO:0000256" key="6">
    <source>
        <dbReference type="ARBA" id="ARBA00023004"/>
    </source>
</evidence>
<keyword evidence="2 11" id="KW-0813">Transport</keyword>
<keyword evidence="15" id="KW-0675">Receptor</keyword>
<comment type="subcellular location">
    <subcellularLocation>
        <location evidence="1 11">Cell outer membrane</location>
        <topology evidence="1 11">Multi-pass membrane protein</topology>
    </subcellularLocation>
</comment>
<dbReference type="eggNOG" id="COG1629">
    <property type="taxonomic scope" value="Bacteria"/>
</dbReference>
<dbReference type="InterPro" id="IPR012910">
    <property type="entry name" value="Plug_dom"/>
</dbReference>
<evidence type="ECO:0000256" key="11">
    <source>
        <dbReference type="PROSITE-ProRule" id="PRU01360"/>
    </source>
</evidence>
<keyword evidence="5 11" id="KW-0812">Transmembrane</keyword>
<evidence type="ECO:0000256" key="5">
    <source>
        <dbReference type="ARBA" id="ARBA00022692"/>
    </source>
</evidence>
<proteinExistence type="inferred from homology"/>
<dbReference type="GO" id="GO:0006826">
    <property type="term" value="P:iron ion transport"/>
    <property type="evidence" value="ECO:0007669"/>
    <property type="project" value="UniProtKB-KW"/>
</dbReference>
<keyword evidence="10 11" id="KW-0998">Cell outer membrane</keyword>
<dbReference type="SUPFAM" id="SSF56935">
    <property type="entry name" value="Porins"/>
    <property type="match status" value="1"/>
</dbReference>
<evidence type="ECO:0000256" key="1">
    <source>
        <dbReference type="ARBA" id="ARBA00004571"/>
    </source>
</evidence>
<keyword evidence="6" id="KW-0408">Iron</keyword>
<comment type="caution">
    <text evidence="15">The sequence shown here is derived from an EMBL/GenBank/DDBJ whole genome shotgun (WGS) entry which is preliminary data.</text>
</comment>
<evidence type="ECO:0000256" key="12">
    <source>
        <dbReference type="RuleBase" id="RU003357"/>
    </source>
</evidence>